<keyword evidence="1" id="KW-1133">Transmembrane helix</keyword>
<dbReference type="EMBL" id="MEIA01000078">
    <property type="protein sequence ID" value="OJF14855.1"/>
    <property type="molecule type" value="Genomic_DNA"/>
</dbReference>
<comment type="caution">
    <text evidence="2">The sequence shown here is derived from an EMBL/GenBank/DDBJ whole genome shotgun (WGS) entry which is preliminary data.</text>
</comment>
<dbReference type="RefSeq" id="WP_071804086.1">
    <property type="nucleotide sequence ID" value="NZ_MEIA01000078.1"/>
</dbReference>
<evidence type="ECO:0000313" key="2">
    <source>
        <dbReference type="EMBL" id="OJF14855.1"/>
    </source>
</evidence>
<feature type="transmembrane region" description="Helical" evidence="1">
    <location>
        <begin position="47"/>
        <end position="66"/>
    </location>
</feature>
<evidence type="ECO:0000313" key="3">
    <source>
        <dbReference type="Proteomes" id="UP000182486"/>
    </source>
</evidence>
<keyword evidence="1" id="KW-0472">Membrane</keyword>
<keyword evidence="1" id="KW-0812">Transmembrane</keyword>
<keyword evidence="3" id="KW-1185">Reference proteome</keyword>
<gene>
    <name evidence="2" type="ORF">BG844_07480</name>
</gene>
<accession>A0A1K0FPT4</accession>
<dbReference type="AlphaFoldDB" id="A0A1K0FPT4"/>
<sequence length="67" mass="7069">MTSLIVAALQVAVGTAGMFGGLWVLWCSAAILVLAVTPVARWRPSHLSTALAALVAIPWAVLLRIWS</sequence>
<dbReference type="Proteomes" id="UP000182486">
    <property type="component" value="Unassembled WGS sequence"/>
</dbReference>
<proteinExistence type="predicted"/>
<feature type="transmembrane region" description="Helical" evidence="1">
    <location>
        <begin position="12"/>
        <end position="35"/>
    </location>
</feature>
<organism evidence="2 3">
    <name type="scientific">Couchioplanes caeruleus subsp. caeruleus</name>
    <dbReference type="NCBI Taxonomy" id="56427"/>
    <lineage>
        <taxon>Bacteria</taxon>
        <taxon>Bacillati</taxon>
        <taxon>Actinomycetota</taxon>
        <taxon>Actinomycetes</taxon>
        <taxon>Micromonosporales</taxon>
        <taxon>Micromonosporaceae</taxon>
        <taxon>Couchioplanes</taxon>
    </lineage>
</organism>
<protein>
    <submittedName>
        <fullName evidence="2">Uncharacterized protein</fullName>
    </submittedName>
</protein>
<reference evidence="2 3" key="1">
    <citation type="submission" date="2016-09" db="EMBL/GenBank/DDBJ databases">
        <title>Couchioplanes caeruleus draft genome sequence.</title>
        <authorList>
            <person name="Sheehan J."/>
            <person name="Caffrey P."/>
        </authorList>
    </citation>
    <scope>NUCLEOTIDE SEQUENCE [LARGE SCALE GENOMIC DNA]</scope>
    <source>
        <strain evidence="2 3">DSM 43634</strain>
    </source>
</reference>
<evidence type="ECO:0000256" key="1">
    <source>
        <dbReference type="SAM" id="Phobius"/>
    </source>
</evidence>
<name>A0A1K0FPT4_9ACTN</name>